<dbReference type="InterPro" id="IPR032466">
    <property type="entry name" value="Metal_Hydrolase"/>
</dbReference>
<dbReference type="OrthoDB" id="9782972at2"/>
<dbReference type="Gene3D" id="2.30.40.10">
    <property type="entry name" value="Urease, subunit C, domain 1"/>
    <property type="match status" value="1"/>
</dbReference>
<dbReference type="InterPro" id="IPR006680">
    <property type="entry name" value="Amidohydro-rel"/>
</dbReference>
<dbReference type="Gene3D" id="3.20.20.140">
    <property type="entry name" value="Metal-dependent hydrolases"/>
    <property type="match status" value="1"/>
</dbReference>
<dbReference type="PANTHER" id="PTHR43135:SF3">
    <property type="entry name" value="ALPHA-D-RIBOSE 1-METHYLPHOSPHONATE 5-TRIPHOSPHATE DIPHOSPHATASE"/>
    <property type="match status" value="1"/>
</dbReference>
<evidence type="ECO:0000256" key="2">
    <source>
        <dbReference type="SAM" id="SignalP"/>
    </source>
</evidence>
<gene>
    <name evidence="4" type="ORF">B0I24_10645</name>
    <name evidence="5" type="ORF">CWE07_07935</name>
</gene>
<dbReference type="AlphaFoldDB" id="A0A327X2T5"/>
<comment type="caution">
    <text evidence="4">The sequence shown here is derived from an EMBL/GenBank/DDBJ whole genome shotgun (WGS) entry which is preliminary data.</text>
</comment>
<dbReference type="PANTHER" id="PTHR43135">
    <property type="entry name" value="ALPHA-D-RIBOSE 1-METHYLPHOSPHONATE 5-TRIPHOSPHATE DIPHOSPHATASE"/>
    <property type="match status" value="1"/>
</dbReference>
<organism evidence="4 6">
    <name type="scientific">Aliidiomarina maris</name>
    <dbReference type="NCBI Taxonomy" id="531312"/>
    <lineage>
        <taxon>Bacteria</taxon>
        <taxon>Pseudomonadati</taxon>
        <taxon>Pseudomonadota</taxon>
        <taxon>Gammaproteobacteria</taxon>
        <taxon>Alteromonadales</taxon>
        <taxon>Idiomarinaceae</taxon>
        <taxon>Aliidiomarina</taxon>
    </lineage>
</organism>
<feature type="domain" description="Amidohydrolase-related" evidence="3">
    <location>
        <begin position="74"/>
        <end position="425"/>
    </location>
</feature>
<dbReference type="InterPro" id="IPR057744">
    <property type="entry name" value="OTAase-like"/>
</dbReference>
<reference evidence="4 6" key="2">
    <citation type="submission" date="2018-06" db="EMBL/GenBank/DDBJ databases">
        <title>Genomic Encyclopedia of Type Strains, Phase III (KMG-III): the genomes of soil and plant-associated and newly described type strains.</title>
        <authorList>
            <person name="Whitman W."/>
        </authorList>
    </citation>
    <scope>NUCLEOTIDE SEQUENCE [LARGE SCALE GENOMIC DNA]</scope>
    <source>
        <strain evidence="4 6">CGMCC 1.15366</strain>
    </source>
</reference>
<evidence type="ECO:0000313" key="6">
    <source>
        <dbReference type="Proteomes" id="UP000249203"/>
    </source>
</evidence>
<feature type="region of interest" description="Disordered" evidence="1">
    <location>
        <begin position="162"/>
        <end position="189"/>
    </location>
</feature>
<sequence length="430" mass="45997">MQAKVISLAVLCGLIATAPQAATVIHAGTLIDGTDSAPRQNVTIRIDGDRITAVENGLQRVRDGETFIDLSQSTVMPGFIDSHTHLSSQLAQGSYMHRFTDNPATTAVRAASFARLTLHAGFTTVRELGDSDHVSVALRNGIRQGHIEGPRIFAAGKSLATTGGHADPTNNVRESFIHSPPTPADGVINGPLEARQAVRKRYQDGADLIKLTATGGVLSMASSGDNPQFMMDELESIVATAKDYNMRVAVHAHGRDGMLRAVQAGVDSIEHGTYMDDEVIAAMIEHGTYYVPTITAGKSVAERAEIDGFFPDMVRPKAREIGPLIQQTFATAYQAGVKIAFGTDAGVFDHGENYREFVYMVEAGMPAHEAIRSATYNAADLLGQLDNLGTIESGKLADIVAVDGDPLADIAILADVHFVMRDGQVFKTRD</sequence>
<dbReference type="Pfam" id="PF01979">
    <property type="entry name" value="Amidohydro_1"/>
    <property type="match status" value="1"/>
</dbReference>
<dbReference type="SUPFAM" id="SSF51338">
    <property type="entry name" value="Composite domain of metallo-dependent hydrolases"/>
    <property type="match status" value="1"/>
</dbReference>
<proteinExistence type="predicted"/>
<dbReference type="RefSeq" id="WP_111569357.1">
    <property type="nucleotide sequence ID" value="NZ_PIPK01000006.1"/>
</dbReference>
<feature type="chain" id="PRO_5016256138" evidence="2">
    <location>
        <begin position="22"/>
        <end position="430"/>
    </location>
</feature>
<evidence type="ECO:0000313" key="4">
    <source>
        <dbReference type="EMBL" id="RAJ96982.1"/>
    </source>
</evidence>
<reference evidence="5 7" key="1">
    <citation type="journal article" date="2018" name="Front. Microbiol.">
        <title>Genome-Based Analysis Reveals the Taxonomy and Diversity of the Family Idiomarinaceae.</title>
        <authorList>
            <person name="Liu Y."/>
            <person name="Lai Q."/>
            <person name="Shao Z."/>
        </authorList>
    </citation>
    <scope>NUCLEOTIDE SEQUENCE [LARGE SCALE GENOMIC DNA]</scope>
    <source>
        <strain evidence="5 7">CF12-14</strain>
    </source>
</reference>
<dbReference type="CDD" id="cd01299">
    <property type="entry name" value="Met_dep_hydrolase_A"/>
    <property type="match status" value="1"/>
</dbReference>
<feature type="signal peptide" evidence="2">
    <location>
        <begin position="1"/>
        <end position="21"/>
    </location>
</feature>
<protein>
    <submittedName>
        <fullName evidence="4 5">Amidohydrolase</fullName>
    </submittedName>
</protein>
<dbReference type="Proteomes" id="UP000287865">
    <property type="component" value="Unassembled WGS sequence"/>
</dbReference>
<dbReference type="Proteomes" id="UP000249203">
    <property type="component" value="Unassembled WGS sequence"/>
</dbReference>
<dbReference type="InterPro" id="IPR011059">
    <property type="entry name" value="Metal-dep_hydrolase_composite"/>
</dbReference>
<evidence type="ECO:0000313" key="7">
    <source>
        <dbReference type="Proteomes" id="UP000287865"/>
    </source>
</evidence>
<keyword evidence="4" id="KW-0378">Hydrolase</keyword>
<dbReference type="InterPro" id="IPR051781">
    <property type="entry name" value="Metallo-dep_Hydrolase"/>
</dbReference>
<dbReference type="SUPFAM" id="SSF51556">
    <property type="entry name" value="Metallo-dependent hydrolases"/>
    <property type="match status" value="1"/>
</dbReference>
<keyword evidence="7" id="KW-1185">Reference proteome</keyword>
<dbReference type="EMBL" id="PIPK01000006">
    <property type="protein sequence ID" value="RUO24593.1"/>
    <property type="molecule type" value="Genomic_DNA"/>
</dbReference>
<evidence type="ECO:0000256" key="1">
    <source>
        <dbReference type="SAM" id="MobiDB-lite"/>
    </source>
</evidence>
<dbReference type="GO" id="GO:0016810">
    <property type="term" value="F:hydrolase activity, acting on carbon-nitrogen (but not peptide) bonds"/>
    <property type="evidence" value="ECO:0007669"/>
    <property type="project" value="InterPro"/>
</dbReference>
<dbReference type="EMBL" id="QLMD01000006">
    <property type="protein sequence ID" value="RAJ96982.1"/>
    <property type="molecule type" value="Genomic_DNA"/>
</dbReference>
<keyword evidence="2" id="KW-0732">Signal</keyword>
<evidence type="ECO:0000259" key="3">
    <source>
        <dbReference type="Pfam" id="PF01979"/>
    </source>
</evidence>
<name>A0A327X2T5_9GAMM</name>
<evidence type="ECO:0000313" key="5">
    <source>
        <dbReference type="EMBL" id="RUO24593.1"/>
    </source>
</evidence>
<accession>A0A327X2T5</accession>